<name>A0A9J7MZU9_BRAFL</name>
<evidence type="ECO:0000256" key="1">
    <source>
        <dbReference type="SAM" id="MobiDB-lite"/>
    </source>
</evidence>
<reference evidence="4" key="2">
    <citation type="submission" date="2025-08" db="UniProtKB">
        <authorList>
            <consortium name="RefSeq"/>
        </authorList>
    </citation>
    <scope>IDENTIFICATION</scope>
    <source>
        <strain evidence="4">S238N-H82</strain>
        <tissue evidence="4">Testes</tissue>
    </source>
</reference>
<organism evidence="3 4">
    <name type="scientific">Branchiostoma floridae</name>
    <name type="common">Florida lancelet</name>
    <name type="synonym">Amphioxus</name>
    <dbReference type="NCBI Taxonomy" id="7739"/>
    <lineage>
        <taxon>Eukaryota</taxon>
        <taxon>Metazoa</taxon>
        <taxon>Chordata</taxon>
        <taxon>Cephalochordata</taxon>
        <taxon>Leptocardii</taxon>
        <taxon>Amphioxiformes</taxon>
        <taxon>Branchiostomatidae</taxon>
        <taxon>Branchiostoma</taxon>
    </lineage>
</organism>
<keyword evidence="3" id="KW-1185">Reference proteome</keyword>
<dbReference type="AlphaFoldDB" id="A0A9J7MZU9"/>
<keyword evidence="2" id="KW-0732">Signal</keyword>
<feature type="compositionally biased region" description="Polar residues" evidence="1">
    <location>
        <begin position="137"/>
        <end position="147"/>
    </location>
</feature>
<reference evidence="3" key="1">
    <citation type="journal article" date="2020" name="Nat. Ecol. Evol.">
        <title>Deeply conserved synteny resolves early events in vertebrate evolution.</title>
        <authorList>
            <person name="Simakov O."/>
            <person name="Marletaz F."/>
            <person name="Yue J.X."/>
            <person name="O'Connell B."/>
            <person name="Jenkins J."/>
            <person name="Brandt A."/>
            <person name="Calef R."/>
            <person name="Tung C.H."/>
            <person name="Huang T.K."/>
            <person name="Schmutz J."/>
            <person name="Satoh N."/>
            <person name="Yu J.K."/>
            <person name="Putnam N.H."/>
            <person name="Green R.E."/>
            <person name="Rokhsar D.S."/>
        </authorList>
    </citation>
    <scope>NUCLEOTIDE SEQUENCE [LARGE SCALE GENOMIC DNA]</scope>
    <source>
        <strain evidence="3">S238N-H82</strain>
    </source>
</reference>
<feature type="region of interest" description="Disordered" evidence="1">
    <location>
        <begin position="137"/>
        <end position="157"/>
    </location>
</feature>
<feature type="signal peptide" evidence="2">
    <location>
        <begin position="1"/>
        <end position="28"/>
    </location>
</feature>
<dbReference type="Proteomes" id="UP000001554">
    <property type="component" value="Chromosome 9"/>
</dbReference>
<protein>
    <submittedName>
        <fullName evidence="4">Uncharacterized protein LOC118423476</fullName>
    </submittedName>
</protein>
<dbReference type="RefSeq" id="XP_035687542.1">
    <property type="nucleotide sequence ID" value="XM_035831649.1"/>
</dbReference>
<sequence length="199" mass="21370">MKFRGERSVLPLGDIVFVSCVLACCCNAVPTWSPTWSPTFPPGCDYNYKSYSRGETIYEVPGCMGHGAYCDENGEVIVWDNFGYGCCERDGKYYEDGETVTDSGVTCYCEGSQGAEPAPMVCTESSTAPAIKPTLPVATSTVPQPATTDEAAESSGVAEKADEMQVWYNRFQRLMAEMLAVVQRLGECSAGPAASPKGT</sequence>
<dbReference type="KEGG" id="bfo:118423476"/>
<accession>A0A9J7MZU9</accession>
<dbReference type="GeneID" id="118423476"/>
<proteinExistence type="predicted"/>
<dbReference type="OrthoDB" id="10010063at2759"/>
<dbReference type="OMA" id="IGCCEHE"/>
<evidence type="ECO:0000313" key="3">
    <source>
        <dbReference type="Proteomes" id="UP000001554"/>
    </source>
</evidence>
<gene>
    <name evidence="4" type="primary">LOC118423476</name>
</gene>
<evidence type="ECO:0000313" key="4">
    <source>
        <dbReference type="RefSeq" id="XP_035687542.1"/>
    </source>
</evidence>
<feature type="chain" id="PRO_5039906157" evidence="2">
    <location>
        <begin position="29"/>
        <end position="199"/>
    </location>
</feature>
<evidence type="ECO:0000256" key="2">
    <source>
        <dbReference type="SAM" id="SignalP"/>
    </source>
</evidence>